<evidence type="ECO:0000256" key="6">
    <source>
        <dbReference type="ARBA" id="ARBA00023012"/>
    </source>
</evidence>
<feature type="transmembrane region" description="Helical" evidence="7">
    <location>
        <begin position="179"/>
        <end position="198"/>
    </location>
</feature>
<dbReference type="PANTHER" id="PTHR43047">
    <property type="entry name" value="TWO-COMPONENT HISTIDINE PROTEIN KINASE"/>
    <property type="match status" value="1"/>
</dbReference>
<dbReference type="RefSeq" id="WP_158764216.1">
    <property type="nucleotide sequence ID" value="NZ_CP047045.1"/>
</dbReference>
<accession>A0A6I6MJB9</accession>
<gene>
    <name evidence="10" type="primary">luxQ_1</name>
    <name evidence="10" type="ORF">DSM104635_00004</name>
</gene>
<dbReference type="PANTHER" id="PTHR43047:SF63">
    <property type="entry name" value="HISTIDINE KINASE"/>
    <property type="match status" value="1"/>
</dbReference>
<dbReference type="InterPro" id="IPR003661">
    <property type="entry name" value="HisK_dim/P_dom"/>
</dbReference>
<dbReference type="PRINTS" id="PR00344">
    <property type="entry name" value="BCTRLSENSOR"/>
</dbReference>
<dbReference type="SUPFAM" id="SSF47384">
    <property type="entry name" value="Homodimeric domain of signal transducing histidine kinase"/>
    <property type="match status" value="1"/>
</dbReference>
<feature type="domain" description="MHYT" evidence="9">
    <location>
        <begin position="12"/>
        <end position="199"/>
    </location>
</feature>
<dbReference type="Pfam" id="PF03707">
    <property type="entry name" value="MHYT"/>
    <property type="match status" value="3"/>
</dbReference>
<keyword evidence="3" id="KW-0597">Phosphoprotein</keyword>
<evidence type="ECO:0000256" key="3">
    <source>
        <dbReference type="ARBA" id="ARBA00022553"/>
    </source>
</evidence>
<dbReference type="Gene3D" id="3.30.565.10">
    <property type="entry name" value="Histidine kinase-like ATPase, C-terminal domain"/>
    <property type="match status" value="1"/>
</dbReference>
<dbReference type="PROSITE" id="PS50924">
    <property type="entry name" value="MHYT"/>
    <property type="match status" value="1"/>
</dbReference>
<dbReference type="SUPFAM" id="SSF55874">
    <property type="entry name" value="ATPase domain of HSP90 chaperone/DNA topoisomerase II/histidine kinase"/>
    <property type="match status" value="1"/>
</dbReference>
<evidence type="ECO:0000256" key="4">
    <source>
        <dbReference type="ARBA" id="ARBA00022679"/>
    </source>
</evidence>
<keyword evidence="4 10" id="KW-0808">Transferase</keyword>
<dbReference type="GO" id="GO:0005886">
    <property type="term" value="C:plasma membrane"/>
    <property type="evidence" value="ECO:0007669"/>
    <property type="project" value="TreeGrafter"/>
</dbReference>
<dbReference type="InterPro" id="IPR003594">
    <property type="entry name" value="HATPase_dom"/>
</dbReference>
<sequence>MLRVLGCVTQEHNLWLLFLAALICAITSTSAFLLLSRTAVRTGVVRRMWGIGAGVIAGLGVWATHFVAMTAYDVGVPLSFAAAPLFGSLALSLAAQTAAFWLAFKAANLQGKALAGCLSGLGIISMHYLGMTGVEAPALMQWDATYVGASVAMSILFAAGAMLVFFVSTNVWRAVQAGGALLLAICALHFTAMAALTLTPFGTADIDPDAISQSMLGVVVGFAVLLCLVAAVAAGFADIYLSDRQRLENLRLRDTVATRTAELEALAKRQQELTRRAEDASEARAQFLADMSHELRTPLNAVIGYGEILSEDLEDAGARQDAQRIVTAGQHLLALINDVLDLSKIDAGRVELEEAPFDVAALAREAIDTVAPAAVTGDARLRIVLASDLDAGYGDAFKIKQCLLNLLSNAIKFSKGGDVVLNARRECVDARDWLVFEVADTGIGMNDAQIARLFQPFVQADASTARMFGGTGLGLTITRRFAQLMGGDVTVKSATGEGSTFALRLPAPMAELRHAA</sequence>
<keyword evidence="7" id="KW-0472">Membrane</keyword>
<dbReference type="InterPro" id="IPR036097">
    <property type="entry name" value="HisK_dim/P_sf"/>
</dbReference>
<keyword evidence="7" id="KW-0812">Transmembrane</keyword>
<evidence type="ECO:0000256" key="2">
    <source>
        <dbReference type="ARBA" id="ARBA00012438"/>
    </source>
</evidence>
<dbReference type="Proteomes" id="UP000431269">
    <property type="component" value="Chromosome"/>
</dbReference>
<keyword evidence="7" id="KW-1133">Transmembrane helix</keyword>
<comment type="catalytic activity">
    <reaction evidence="1">
        <text>ATP + protein L-histidine = ADP + protein N-phospho-L-histidine.</text>
        <dbReference type="EC" id="2.7.13.3"/>
    </reaction>
</comment>
<dbReference type="SMART" id="SM00388">
    <property type="entry name" value="HisKA"/>
    <property type="match status" value="1"/>
</dbReference>
<evidence type="ECO:0000259" key="9">
    <source>
        <dbReference type="PROSITE" id="PS50924"/>
    </source>
</evidence>
<dbReference type="GO" id="GO:0000155">
    <property type="term" value="F:phosphorelay sensor kinase activity"/>
    <property type="evidence" value="ECO:0007669"/>
    <property type="project" value="InterPro"/>
</dbReference>
<evidence type="ECO:0000313" key="10">
    <source>
        <dbReference type="EMBL" id="QGZ93198.1"/>
    </source>
</evidence>
<dbReference type="PROSITE" id="PS50109">
    <property type="entry name" value="HIS_KIN"/>
    <property type="match status" value="1"/>
</dbReference>
<dbReference type="CDD" id="cd00082">
    <property type="entry name" value="HisKA"/>
    <property type="match status" value="1"/>
</dbReference>
<dbReference type="EC" id="2.7.13.3" evidence="2"/>
<feature type="transmembrane region" description="Helical" evidence="7">
    <location>
        <begin position="48"/>
        <end position="72"/>
    </location>
</feature>
<feature type="transmembrane region" description="Helical" evidence="7">
    <location>
        <begin position="146"/>
        <end position="167"/>
    </location>
</feature>
<feature type="domain" description="Histidine kinase" evidence="8">
    <location>
        <begin position="290"/>
        <end position="509"/>
    </location>
</feature>
<dbReference type="EMBL" id="CP047045">
    <property type="protein sequence ID" value="QGZ93198.1"/>
    <property type="molecule type" value="Genomic_DNA"/>
</dbReference>
<dbReference type="CDD" id="cd16922">
    <property type="entry name" value="HATPase_EvgS-ArcB-TorS-like"/>
    <property type="match status" value="1"/>
</dbReference>
<dbReference type="InterPro" id="IPR005467">
    <property type="entry name" value="His_kinase_dom"/>
</dbReference>
<evidence type="ECO:0000256" key="1">
    <source>
        <dbReference type="ARBA" id="ARBA00000085"/>
    </source>
</evidence>
<dbReference type="InterPro" id="IPR005330">
    <property type="entry name" value="MHYT_dom"/>
</dbReference>
<evidence type="ECO:0000256" key="7">
    <source>
        <dbReference type="PROSITE-ProRule" id="PRU00244"/>
    </source>
</evidence>
<evidence type="ECO:0000313" key="11">
    <source>
        <dbReference type="Proteomes" id="UP000431269"/>
    </source>
</evidence>
<proteinExistence type="predicted"/>
<keyword evidence="6" id="KW-0902">Two-component regulatory system</keyword>
<feature type="transmembrane region" description="Helical" evidence="7">
    <location>
        <begin position="78"/>
        <end position="102"/>
    </location>
</feature>
<dbReference type="FunFam" id="3.30.565.10:FF:000010">
    <property type="entry name" value="Sensor histidine kinase RcsC"/>
    <property type="match status" value="1"/>
</dbReference>
<dbReference type="KEGG" id="tsv:DSM104635_00004"/>
<organism evidence="10 11">
    <name type="scientific">Terricaulis silvestris</name>
    <dbReference type="NCBI Taxonomy" id="2686094"/>
    <lineage>
        <taxon>Bacteria</taxon>
        <taxon>Pseudomonadati</taxon>
        <taxon>Pseudomonadota</taxon>
        <taxon>Alphaproteobacteria</taxon>
        <taxon>Caulobacterales</taxon>
        <taxon>Caulobacteraceae</taxon>
        <taxon>Terricaulis</taxon>
    </lineage>
</organism>
<keyword evidence="11" id="KW-1185">Reference proteome</keyword>
<reference evidence="11" key="1">
    <citation type="submission" date="2019-12" db="EMBL/GenBank/DDBJ databases">
        <title>Complete genome of Terracaulis silvestris 0127_4.</title>
        <authorList>
            <person name="Vieira S."/>
            <person name="Riedel T."/>
            <person name="Sproer C."/>
            <person name="Pascual J."/>
            <person name="Boedeker C."/>
            <person name="Overmann J."/>
        </authorList>
    </citation>
    <scope>NUCLEOTIDE SEQUENCE [LARGE SCALE GENOMIC DNA]</scope>
    <source>
        <strain evidence="11">0127_4</strain>
    </source>
</reference>
<evidence type="ECO:0000259" key="8">
    <source>
        <dbReference type="PROSITE" id="PS50109"/>
    </source>
</evidence>
<dbReference type="SMART" id="SM00387">
    <property type="entry name" value="HATPase_c"/>
    <property type="match status" value="1"/>
</dbReference>
<name>A0A6I6MJB9_9CAUL</name>
<feature type="transmembrane region" description="Helical" evidence="7">
    <location>
        <begin position="14"/>
        <end position="36"/>
    </location>
</feature>
<dbReference type="Gene3D" id="1.10.287.130">
    <property type="match status" value="1"/>
</dbReference>
<dbReference type="InterPro" id="IPR036890">
    <property type="entry name" value="HATPase_C_sf"/>
</dbReference>
<feature type="transmembrane region" description="Helical" evidence="7">
    <location>
        <begin position="218"/>
        <end position="241"/>
    </location>
</feature>
<dbReference type="GO" id="GO:0009927">
    <property type="term" value="F:histidine phosphotransfer kinase activity"/>
    <property type="evidence" value="ECO:0007669"/>
    <property type="project" value="TreeGrafter"/>
</dbReference>
<dbReference type="AlphaFoldDB" id="A0A6I6MJB9"/>
<keyword evidence="5 10" id="KW-0418">Kinase</keyword>
<feature type="transmembrane region" description="Helical" evidence="7">
    <location>
        <begin position="114"/>
        <end position="134"/>
    </location>
</feature>
<protein>
    <recommendedName>
        <fullName evidence="2">histidine kinase</fullName>
        <ecNumber evidence="2">2.7.13.3</ecNumber>
    </recommendedName>
</protein>
<dbReference type="Pfam" id="PF02518">
    <property type="entry name" value="HATPase_c"/>
    <property type="match status" value="1"/>
</dbReference>
<dbReference type="InterPro" id="IPR004358">
    <property type="entry name" value="Sig_transdc_His_kin-like_C"/>
</dbReference>
<evidence type="ECO:0000256" key="5">
    <source>
        <dbReference type="ARBA" id="ARBA00022777"/>
    </source>
</evidence>
<dbReference type="Pfam" id="PF00512">
    <property type="entry name" value="HisKA"/>
    <property type="match status" value="1"/>
</dbReference>